<dbReference type="Pfam" id="PF18967">
    <property type="entry name" value="PycTM"/>
    <property type="match status" value="1"/>
</dbReference>
<keyword evidence="7 8" id="KW-0472">Membrane</keyword>
<keyword evidence="2" id="KW-1003">Cell membrane</keyword>
<keyword evidence="3 8" id="KW-0812">Transmembrane</keyword>
<keyword evidence="6" id="KW-0051">Antiviral defense</keyword>
<dbReference type="KEGG" id="amog:QRX60_36770"/>
<sequence>MRNGSTKAPAGLKGGVGRWEAELGTALTTVSFFQGAVQHADDKVRTVVAVQTMITAMVTAQAGLLGAPRPASVPRLAVFAVLLCFAIAYAYSSFHLVQAFRPRTRAPSARNRFAFPSVAAGTADPVLRTLRDQCAQAHELAGLLAALALRKHRHLRSALAGTYVLFAGGLGMLVLTAVS</sequence>
<evidence type="ECO:0000256" key="3">
    <source>
        <dbReference type="ARBA" id="ARBA00022692"/>
    </source>
</evidence>
<evidence type="ECO:0000256" key="6">
    <source>
        <dbReference type="ARBA" id="ARBA00023118"/>
    </source>
</evidence>
<feature type="transmembrane region" description="Helical" evidence="8">
    <location>
        <begin position="76"/>
        <end position="97"/>
    </location>
</feature>
<evidence type="ECO:0000313" key="10">
    <source>
        <dbReference type="EMBL" id="WIX99569.1"/>
    </source>
</evidence>
<dbReference type="RefSeq" id="WP_285996051.1">
    <property type="nucleotide sequence ID" value="NZ_CP127295.1"/>
</dbReference>
<reference evidence="10 11" key="1">
    <citation type="submission" date="2023-06" db="EMBL/GenBank/DDBJ databases">
        <authorList>
            <person name="Oyuntsetseg B."/>
            <person name="Kim S.B."/>
        </authorList>
    </citation>
    <scope>NUCLEOTIDE SEQUENCE [LARGE SCALE GENOMIC DNA]</scope>
    <source>
        <strain evidence="10 11">4-36</strain>
    </source>
</reference>
<keyword evidence="11" id="KW-1185">Reference proteome</keyword>
<evidence type="ECO:0000256" key="4">
    <source>
        <dbReference type="ARBA" id="ARBA00022741"/>
    </source>
</evidence>
<gene>
    <name evidence="10" type="ORF">QRX60_36770</name>
</gene>
<feature type="transmembrane region" description="Helical" evidence="8">
    <location>
        <begin position="158"/>
        <end position="178"/>
    </location>
</feature>
<evidence type="ECO:0000256" key="7">
    <source>
        <dbReference type="ARBA" id="ARBA00023136"/>
    </source>
</evidence>
<name>A0A9Y2JJB5_9PSEU</name>
<comment type="subcellular location">
    <subcellularLocation>
        <location evidence="1">Cell membrane</location>
    </subcellularLocation>
</comment>
<dbReference type="InterPro" id="IPR043760">
    <property type="entry name" value="PycTM_dom"/>
</dbReference>
<keyword evidence="5 8" id="KW-1133">Transmembrane helix</keyword>
<evidence type="ECO:0000313" key="11">
    <source>
        <dbReference type="Proteomes" id="UP001239397"/>
    </source>
</evidence>
<evidence type="ECO:0000256" key="2">
    <source>
        <dbReference type="ARBA" id="ARBA00022475"/>
    </source>
</evidence>
<evidence type="ECO:0000256" key="8">
    <source>
        <dbReference type="SAM" id="Phobius"/>
    </source>
</evidence>
<dbReference type="EMBL" id="CP127295">
    <property type="protein sequence ID" value="WIX99569.1"/>
    <property type="molecule type" value="Genomic_DNA"/>
</dbReference>
<proteinExistence type="predicted"/>
<evidence type="ECO:0000259" key="9">
    <source>
        <dbReference type="Pfam" id="PF18967"/>
    </source>
</evidence>
<feature type="domain" description="Pycsar effector protein" evidence="9">
    <location>
        <begin position="27"/>
        <end position="175"/>
    </location>
</feature>
<evidence type="ECO:0000256" key="5">
    <source>
        <dbReference type="ARBA" id="ARBA00022989"/>
    </source>
</evidence>
<organism evidence="10 11">
    <name type="scientific">Amycolatopsis mongoliensis</name>
    <dbReference type="NCBI Taxonomy" id="715475"/>
    <lineage>
        <taxon>Bacteria</taxon>
        <taxon>Bacillati</taxon>
        <taxon>Actinomycetota</taxon>
        <taxon>Actinomycetes</taxon>
        <taxon>Pseudonocardiales</taxon>
        <taxon>Pseudonocardiaceae</taxon>
        <taxon>Amycolatopsis</taxon>
    </lineage>
</organism>
<dbReference type="AlphaFoldDB" id="A0A9Y2JJB5"/>
<protein>
    <recommendedName>
        <fullName evidence="9">Pycsar effector protein domain-containing protein</fullName>
    </recommendedName>
</protein>
<keyword evidence="4" id="KW-0547">Nucleotide-binding</keyword>
<dbReference type="Proteomes" id="UP001239397">
    <property type="component" value="Chromosome"/>
</dbReference>
<accession>A0A9Y2JJB5</accession>
<evidence type="ECO:0000256" key="1">
    <source>
        <dbReference type="ARBA" id="ARBA00004236"/>
    </source>
</evidence>